<dbReference type="Gene3D" id="1.10.357.10">
    <property type="entry name" value="Tetracycline Repressor, domain 2"/>
    <property type="match status" value="1"/>
</dbReference>
<evidence type="ECO:0000256" key="2">
    <source>
        <dbReference type="ARBA" id="ARBA00023125"/>
    </source>
</evidence>
<evidence type="ECO:0000313" key="7">
    <source>
        <dbReference type="Proteomes" id="UP000247781"/>
    </source>
</evidence>
<dbReference type="Pfam" id="PF00440">
    <property type="entry name" value="TetR_N"/>
    <property type="match status" value="1"/>
</dbReference>
<dbReference type="AlphaFoldDB" id="A0A318HDX3"/>
<dbReference type="Gene3D" id="1.10.10.60">
    <property type="entry name" value="Homeodomain-like"/>
    <property type="match status" value="1"/>
</dbReference>
<dbReference type="RefSeq" id="WP_181428280.1">
    <property type="nucleotide sequence ID" value="NZ_QJJU01000012.1"/>
</dbReference>
<dbReference type="InterPro" id="IPR036271">
    <property type="entry name" value="Tet_transcr_reg_TetR-rel_C_sf"/>
</dbReference>
<evidence type="ECO:0000313" key="6">
    <source>
        <dbReference type="EMBL" id="PXX06810.1"/>
    </source>
</evidence>
<reference evidence="7" key="1">
    <citation type="submission" date="2018-05" db="EMBL/GenBank/DDBJ databases">
        <authorList>
            <person name="Deangelis K."/>
            <person name="Huntemann M."/>
            <person name="Clum A."/>
            <person name="Pillay M."/>
            <person name="Palaniappan K."/>
            <person name="Varghese N."/>
            <person name="Mikhailova N."/>
            <person name="Stamatis D."/>
            <person name="Reddy T."/>
            <person name="Daum C."/>
            <person name="Shapiro N."/>
            <person name="Ivanova N."/>
            <person name="Kyrpides N."/>
            <person name="Woyke T."/>
        </authorList>
    </citation>
    <scope>NUCLEOTIDE SEQUENCE [LARGE SCALE GENOMIC DNA]</scope>
    <source>
        <strain evidence="7">GAS496</strain>
    </source>
</reference>
<dbReference type="Proteomes" id="UP000247781">
    <property type="component" value="Unassembled WGS sequence"/>
</dbReference>
<reference evidence="6 7" key="2">
    <citation type="submission" date="2018-06" db="EMBL/GenBank/DDBJ databases">
        <title>Sequencing of bacterial isolates from soil warming experiment in Harvard Forest, Massachusetts, USA.</title>
        <authorList>
            <person name="Deangelis K.PhD."/>
        </authorList>
    </citation>
    <scope>NUCLEOTIDE SEQUENCE [LARGE SCALE GENOMIC DNA]</scope>
    <source>
        <strain evidence="6 7">GAS496</strain>
    </source>
</reference>
<sequence>MPKANDFELAADEIVAAAVDIFLEQGLDAVSMRSVATRLGVSPAPLYSRVGNKDSLVDAIADHLLADLAPPHSEGEPWSDYAVRWAKELRHRLRAAHDSRLILVAGRDAYVEASRPLVATMRASSFAVDAAVQACRLVMWATVGFVAIENAAHAPSVRSTRRIRSGGNPDGVTPAEADELFALQIRYVIDGIARDAGRE</sequence>
<dbReference type="InterPro" id="IPR009057">
    <property type="entry name" value="Homeodomain-like_sf"/>
</dbReference>
<dbReference type="InterPro" id="IPR050109">
    <property type="entry name" value="HTH-type_TetR-like_transc_reg"/>
</dbReference>
<organism evidence="6 7">
    <name type="scientific">Mycolicibacterium moriokaense</name>
    <dbReference type="NCBI Taxonomy" id="39691"/>
    <lineage>
        <taxon>Bacteria</taxon>
        <taxon>Bacillati</taxon>
        <taxon>Actinomycetota</taxon>
        <taxon>Actinomycetes</taxon>
        <taxon>Mycobacteriales</taxon>
        <taxon>Mycobacteriaceae</taxon>
        <taxon>Mycolicibacterium</taxon>
    </lineage>
</organism>
<dbReference type="GO" id="GO:0000976">
    <property type="term" value="F:transcription cis-regulatory region binding"/>
    <property type="evidence" value="ECO:0007669"/>
    <property type="project" value="TreeGrafter"/>
</dbReference>
<proteinExistence type="predicted"/>
<evidence type="ECO:0000256" key="4">
    <source>
        <dbReference type="PROSITE-ProRule" id="PRU00335"/>
    </source>
</evidence>
<protein>
    <submittedName>
        <fullName evidence="6">TetR family transcriptional regulator</fullName>
    </submittedName>
</protein>
<dbReference type="PROSITE" id="PS50977">
    <property type="entry name" value="HTH_TETR_2"/>
    <property type="match status" value="1"/>
</dbReference>
<dbReference type="SUPFAM" id="SSF48498">
    <property type="entry name" value="Tetracyclin repressor-like, C-terminal domain"/>
    <property type="match status" value="1"/>
</dbReference>
<gene>
    <name evidence="6" type="ORF">C8E89_11215</name>
</gene>
<name>A0A318HDX3_9MYCO</name>
<evidence type="ECO:0000256" key="3">
    <source>
        <dbReference type="ARBA" id="ARBA00023163"/>
    </source>
</evidence>
<dbReference type="InterPro" id="IPR023772">
    <property type="entry name" value="DNA-bd_HTH_TetR-type_CS"/>
</dbReference>
<evidence type="ECO:0000259" key="5">
    <source>
        <dbReference type="PROSITE" id="PS50977"/>
    </source>
</evidence>
<dbReference type="SUPFAM" id="SSF46689">
    <property type="entry name" value="Homeodomain-like"/>
    <property type="match status" value="1"/>
</dbReference>
<dbReference type="PROSITE" id="PS01081">
    <property type="entry name" value="HTH_TETR_1"/>
    <property type="match status" value="1"/>
</dbReference>
<keyword evidence="2 4" id="KW-0238">DNA-binding</keyword>
<keyword evidence="7" id="KW-1185">Reference proteome</keyword>
<dbReference type="PANTHER" id="PTHR30055:SF151">
    <property type="entry name" value="TRANSCRIPTIONAL REGULATORY PROTEIN"/>
    <property type="match status" value="1"/>
</dbReference>
<feature type="DNA-binding region" description="H-T-H motif" evidence="4">
    <location>
        <begin position="31"/>
        <end position="50"/>
    </location>
</feature>
<dbReference type="InterPro" id="IPR001647">
    <property type="entry name" value="HTH_TetR"/>
</dbReference>
<evidence type="ECO:0000256" key="1">
    <source>
        <dbReference type="ARBA" id="ARBA00023015"/>
    </source>
</evidence>
<keyword evidence="3" id="KW-0804">Transcription</keyword>
<comment type="caution">
    <text evidence="6">The sequence shown here is derived from an EMBL/GenBank/DDBJ whole genome shotgun (WGS) entry which is preliminary data.</text>
</comment>
<accession>A0A318HDX3</accession>
<dbReference type="EMBL" id="QJJU01000012">
    <property type="protein sequence ID" value="PXX06810.1"/>
    <property type="molecule type" value="Genomic_DNA"/>
</dbReference>
<dbReference type="PRINTS" id="PR00455">
    <property type="entry name" value="HTHTETR"/>
</dbReference>
<dbReference type="PANTHER" id="PTHR30055">
    <property type="entry name" value="HTH-TYPE TRANSCRIPTIONAL REGULATOR RUTR"/>
    <property type="match status" value="1"/>
</dbReference>
<feature type="domain" description="HTH tetR-type" evidence="5">
    <location>
        <begin position="8"/>
        <end position="68"/>
    </location>
</feature>
<keyword evidence="1" id="KW-0805">Transcription regulation</keyword>
<dbReference type="GO" id="GO:0003700">
    <property type="term" value="F:DNA-binding transcription factor activity"/>
    <property type="evidence" value="ECO:0007669"/>
    <property type="project" value="TreeGrafter"/>
</dbReference>